<gene>
    <name evidence="13" type="ORF">GRF29_103g64841</name>
</gene>
<keyword evidence="7" id="KW-0503">Monooxygenase</keyword>
<dbReference type="Gene3D" id="1.10.1280.10">
    <property type="entry name" value="Di-copper center containing domain from catechol oxidase"/>
    <property type="match status" value="1"/>
</dbReference>
<dbReference type="InterPro" id="IPR041640">
    <property type="entry name" value="Tyrosinase_C"/>
</dbReference>
<dbReference type="GO" id="GO:0046872">
    <property type="term" value="F:metal ion binding"/>
    <property type="evidence" value="ECO:0007669"/>
    <property type="project" value="UniProtKB-KW"/>
</dbReference>
<dbReference type="GO" id="GO:0004503">
    <property type="term" value="F:tyrosinase activity"/>
    <property type="evidence" value="ECO:0007669"/>
    <property type="project" value="UniProtKB-EC"/>
</dbReference>
<dbReference type="PANTHER" id="PTHR11474">
    <property type="entry name" value="TYROSINASE FAMILY MEMBER"/>
    <property type="match status" value="1"/>
</dbReference>
<dbReference type="PROSITE" id="PS00498">
    <property type="entry name" value="TYROSINASE_2"/>
    <property type="match status" value="1"/>
</dbReference>
<comment type="catalytic activity">
    <reaction evidence="9">
        <text>2 L-dopa + O2 = 2 L-dopaquinone + 2 H2O</text>
        <dbReference type="Rhea" id="RHEA:34287"/>
        <dbReference type="ChEBI" id="CHEBI:15377"/>
        <dbReference type="ChEBI" id="CHEBI:15379"/>
        <dbReference type="ChEBI" id="CHEBI:57504"/>
        <dbReference type="ChEBI" id="CHEBI:57924"/>
        <dbReference type="EC" id="1.14.18.1"/>
    </reaction>
</comment>
<keyword evidence="4" id="KW-0479">Metal-binding</keyword>
<evidence type="ECO:0000256" key="2">
    <source>
        <dbReference type="ARBA" id="ARBA00009928"/>
    </source>
</evidence>
<comment type="caution">
    <text evidence="13">The sequence shown here is derived from an EMBL/GenBank/DDBJ whole genome shotgun (WGS) entry which is preliminary data.</text>
</comment>
<keyword evidence="6" id="KW-0186">Copper</keyword>
<keyword evidence="8" id="KW-0470">Melanin biosynthesis</keyword>
<name>A0AAN6REI1_9PLEO</name>
<dbReference type="InterPro" id="IPR002227">
    <property type="entry name" value="Tyrosinase_Cu-bd"/>
</dbReference>
<dbReference type="Proteomes" id="UP001280581">
    <property type="component" value="Unassembled WGS sequence"/>
</dbReference>
<evidence type="ECO:0000256" key="7">
    <source>
        <dbReference type="ARBA" id="ARBA00023033"/>
    </source>
</evidence>
<dbReference type="InterPro" id="IPR050316">
    <property type="entry name" value="Tyrosinase/Hemocyanin"/>
</dbReference>
<dbReference type="EMBL" id="WVTA01000009">
    <property type="protein sequence ID" value="KAK3207168.1"/>
    <property type="molecule type" value="Genomic_DNA"/>
</dbReference>
<dbReference type="GO" id="GO:0042438">
    <property type="term" value="P:melanin biosynthetic process"/>
    <property type="evidence" value="ECO:0007669"/>
    <property type="project" value="UniProtKB-KW"/>
</dbReference>
<evidence type="ECO:0000256" key="1">
    <source>
        <dbReference type="ARBA" id="ARBA00001973"/>
    </source>
</evidence>
<reference evidence="13 14" key="1">
    <citation type="submission" date="2021-02" db="EMBL/GenBank/DDBJ databases">
        <title>Genome assembly of Pseudopithomyces chartarum.</title>
        <authorList>
            <person name="Jauregui R."/>
            <person name="Singh J."/>
            <person name="Voisey C."/>
        </authorList>
    </citation>
    <scope>NUCLEOTIDE SEQUENCE [LARGE SCALE GENOMIC DNA]</scope>
    <source>
        <strain evidence="13 14">AGR01</strain>
    </source>
</reference>
<evidence type="ECO:0000256" key="3">
    <source>
        <dbReference type="ARBA" id="ARBA00011906"/>
    </source>
</evidence>
<evidence type="ECO:0000256" key="11">
    <source>
        <dbReference type="SAM" id="SignalP"/>
    </source>
</evidence>
<dbReference type="AlphaFoldDB" id="A0AAN6REI1"/>
<evidence type="ECO:0000256" key="10">
    <source>
        <dbReference type="ARBA" id="ARBA00048881"/>
    </source>
</evidence>
<evidence type="ECO:0000256" key="9">
    <source>
        <dbReference type="ARBA" id="ARBA00048233"/>
    </source>
</evidence>
<dbReference type="Pfam" id="PF00264">
    <property type="entry name" value="Tyrosinase"/>
    <property type="match status" value="1"/>
</dbReference>
<dbReference type="PRINTS" id="PR00092">
    <property type="entry name" value="TYROSINASE"/>
</dbReference>
<organism evidence="13 14">
    <name type="scientific">Pseudopithomyces chartarum</name>
    <dbReference type="NCBI Taxonomy" id="1892770"/>
    <lineage>
        <taxon>Eukaryota</taxon>
        <taxon>Fungi</taxon>
        <taxon>Dikarya</taxon>
        <taxon>Ascomycota</taxon>
        <taxon>Pezizomycotina</taxon>
        <taxon>Dothideomycetes</taxon>
        <taxon>Pleosporomycetidae</taxon>
        <taxon>Pleosporales</taxon>
        <taxon>Massarineae</taxon>
        <taxon>Didymosphaeriaceae</taxon>
        <taxon>Pseudopithomyces</taxon>
    </lineage>
</organism>
<evidence type="ECO:0000313" key="14">
    <source>
        <dbReference type="Proteomes" id="UP001280581"/>
    </source>
</evidence>
<keyword evidence="5" id="KW-0560">Oxidoreductase</keyword>
<keyword evidence="11" id="KW-0732">Signal</keyword>
<feature type="signal peptide" evidence="11">
    <location>
        <begin position="1"/>
        <end position="18"/>
    </location>
</feature>
<comment type="similarity">
    <text evidence="2">Belongs to the tyrosinase family.</text>
</comment>
<sequence length="575" mass="63199">MLSKYAAAAILLSAATNASPLLSNDDSLVARQKAGSYLPIVGATGGNHPRLEIRELEKTGEMWNLFLLAWAEFQAIDQKVIDSYYQIAGIHGMPWTPWDGVEAYTTPRPQTGYCPHNMLLFGTWHRPYLMLFEQKLQSVAKGIADKFPSATKAKYQDAATKLRVPYWDSFKAVPTNTPVYPTAISNDKVKVTFPNGTAATIDNPLYNYKFHPLDNKQINGTGCVGEDDRGAAVCQNSQTTIRPATSELNTVFRNILESQRSSLYTLLSTDQHINSIISTRACGSPRYGSIEGIHGAVHTLHYPGHMAPAGATAFDPLFWLHHSNVDRQIAIWQAIWPETWLSECFAETTTFTIPFGSVNSTTPLTPFHKDAAGTFWNSDHSRYIKNLGYTYPELANNPSHSSLISTVKKLYAGSATSSVSTNFRLTSAEESPRKYFVQVKLPAYGFHDDKDGSLAYNVLLFAGDVGNDAKKWATSESLVGLASTLGGTAMRQDLTITSLIDVTSRVKSGLKAEEVVKSLKDKLSYRLEIGGKGIEKEIVKNLEVELVSSEVRLATSEDTFDTLVGDFTEHGSIDG</sequence>
<comment type="cofactor">
    <cofactor evidence="1">
        <name>Cu(2+)</name>
        <dbReference type="ChEBI" id="CHEBI:29036"/>
    </cofactor>
</comment>
<dbReference type="SUPFAM" id="SSF48056">
    <property type="entry name" value="Di-copper centre-containing domain"/>
    <property type="match status" value="1"/>
</dbReference>
<evidence type="ECO:0000256" key="8">
    <source>
        <dbReference type="ARBA" id="ARBA00023101"/>
    </source>
</evidence>
<evidence type="ECO:0000313" key="13">
    <source>
        <dbReference type="EMBL" id="KAK3207168.1"/>
    </source>
</evidence>
<feature type="chain" id="PRO_5043016837" description="tyrosinase" evidence="11">
    <location>
        <begin position="19"/>
        <end position="575"/>
    </location>
</feature>
<proteinExistence type="inferred from homology"/>
<evidence type="ECO:0000256" key="5">
    <source>
        <dbReference type="ARBA" id="ARBA00023002"/>
    </source>
</evidence>
<dbReference type="PANTHER" id="PTHR11474:SF76">
    <property type="entry name" value="SHKT DOMAIN-CONTAINING PROTEIN"/>
    <property type="match status" value="1"/>
</dbReference>
<keyword evidence="14" id="KW-1185">Reference proteome</keyword>
<dbReference type="InterPro" id="IPR008922">
    <property type="entry name" value="Di-copper_centre_dom_sf"/>
</dbReference>
<accession>A0AAN6REI1</accession>
<evidence type="ECO:0000259" key="12">
    <source>
        <dbReference type="PROSITE" id="PS00498"/>
    </source>
</evidence>
<dbReference type="Pfam" id="PF18132">
    <property type="entry name" value="Tyrosinase_C"/>
    <property type="match status" value="1"/>
</dbReference>
<evidence type="ECO:0000256" key="4">
    <source>
        <dbReference type="ARBA" id="ARBA00022723"/>
    </source>
</evidence>
<feature type="domain" description="Tyrosinase copper-binding" evidence="12">
    <location>
        <begin position="315"/>
        <end position="326"/>
    </location>
</feature>
<dbReference type="EC" id="1.14.18.1" evidence="3"/>
<protein>
    <recommendedName>
        <fullName evidence="3">tyrosinase</fullName>
        <ecNumber evidence="3">1.14.18.1</ecNumber>
    </recommendedName>
</protein>
<comment type="catalytic activity">
    <reaction evidence="10">
        <text>L-tyrosine + O2 = L-dopaquinone + H2O</text>
        <dbReference type="Rhea" id="RHEA:18117"/>
        <dbReference type="ChEBI" id="CHEBI:15377"/>
        <dbReference type="ChEBI" id="CHEBI:15379"/>
        <dbReference type="ChEBI" id="CHEBI:57924"/>
        <dbReference type="ChEBI" id="CHEBI:58315"/>
        <dbReference type="EC" id="1.14.18.1"/>
    </reaction>
</comment>
<evidence type="ECO:0000256" key="6">
    <source>
        <dbReference type="ARBA" id="ARBA00023008"/>
    </source>
</evidence>